<dbReference type="SFLD" id="SFLDS00003">
    <property type="entry name" value="Haloacid_Dehalogenase"/>
    <property type="match status" value="1"/>
</dbReference>
<dbReference type="InterPro" id="IPR023214">
    <property type="entry name" value="HAD_sf"/>
</dbReference>
<dbReference type="GO" id="GO:0016787">
    <property type="term" value="F:hydrolase activity"/>
    <property type="evidence" value="ECO:0007669"/>
    <property type="project" value="UniProtKB-KW"/>
</dbReference>
<dbReference type="Gene3D" id="3.40.50.1010">
    <property type="entry name" value="5'-nuclease"/>
    <property type="match status" value="1"/>
</dbReference>
<dbReference type="PANTHER" id="PTHR11603:SF147">
    <property type="entry name" value="MEMBRANE PROTEIN"/>
    <property type="match status" value="1"/>
</dbReference>
<keyword evidence="3" id="KW-0694">RNA-binding</keyword>
<feature type="domain" description="PIN" evidence="6">
    <location>
        <begin position="219"/>
        <end position="333"/>
    </location>
</feature>
<dbReference type="NCBIfam" id="TIGR01549">
    <property type="entry name" value="HAD-SF-IA-v1"/>
    <property type="match status" value="1"/>
</dbReference>
<evidence type="ECO:0000259" key="5">
    <source>
        <dbReference type="SMART" id="SM00382"/>
    </source>
</evidence>
<dbReference type="SMART" id="SM00382">
    <property type="entry name" value="AAA"/>
    <property type="match status" value="1"/>
</dbReference>
<dbReference type="GO" id="GO:0003723">
    <property type="term" value="F:RNA binding"/>
    <property type="evidence" value="ECO:0007669"/>
    <property type="project" value="UniProtKB-UniRule"/>
</dbReference>
<dbReference type="SUPFAM" id="SSF88723">
    <property type="entry name" value="PIN domain-like"/>
    <property type="match status" value="1"/>
</dbReference>
<dbReference type="InterPro" id="IPR002716">
    <property type="entry name" value="PIN_dom"/>
</dbReference>
<dbReference type="SFLD" id="SFLDG01129">
    <property type="entry name" value="C1.5:_HAD__Beta-PGM__Phosphata"/>
    <property type="match status" value="1"/>
</dbReference>
<feature type="domain" description="K Homology" evidence="4">
    <location>
        <begin position="699"/>
        <end position="772"/>
    </location>
</feature>
<dbReference type="InterPro" id="IPR052041">
    <property type="entry name" value="Nucleic_acid_metab_PIN/TRAM"/>
</dbReference>
<dbReference type="Pfam" id="PF00437">
    <property type="entry name" value="T2SSE"/>
    <property type="match status" value="1"/>
</dbReference>
<dbReference type="InterPro" id="IPR041492">
    <property type="entry name" value="HAD_2"/>
</dbReference>
<dbReference type="PANTHER" id="PTHR11603">
    <property type="entry name" value="AAA FAMILY ATPASE"/>
    <property type="match status" value="1"/>
</dbReference>
<gene>
    <name evidence="7" type="ORF">ENT82_08385</name>
</gene>
<dbReference type="InterPro" id="IPR027417">
    <property type="entry name" value="P-loop_NTPase"/>
</dbReference>
<dbReference type="InterPro" id="IPR004087">
    <property type="entry name" value="KH_dom"/>
</dbReference>
<accession>A0A7C4E2J8</accession>
<dbReference type="CDD" id="cd09878">
    <property type="entry name" value="PIN_VapC_VirB11L-ATPase-like"/>
    <property type="match status" value="1"/>
</dbReference>
<reference evidence="7" key="1">
    <citation type="journal article" date="2020" name="mSystems">
        <title>Genome- and Community-Level Interaction Insights into Carbon Utilization and Element Cycling Functions of Hydrothermarchaeota in Hydrothermal Sediment.</title>
        <authorList>
            <person name="Zhou Z."/>
            <person name="Liu Y."/>
            <person name="Xu W."/>
            <person name="Pan J."/>
            <person name="Luo Z.H."/>
            <person name="Li M."/>
        </authorList>
    </citation>
    <scope>NUCLEOTIDE SEQUENCE [LARGE SCALE GENOMIC DNA]</scope>
    <source>
        <strain evidence="7">SpSt-613</strain>
    </source>
</reference>
<dbReference type="SUPFAM" id="SSF52540">
    <property type="entry name" value="P-loop containing nucleoside triphosphate hydrolases"/>
    <property type="match status" value="1"/>
</dbReference>
<comment type="similarity">
    <text evidence="2">In the N-terminal section; belongs to the PINc/VapC protein family.</text>
</comment>
<evidence type="ECO:0000256" key="3">
    <source>
        <dbReference type="PROSITE-ProRule" id="PRU00117"/>
    </source>
</evidence>
<dbReference type="NCBIfam" id="NF010335">
    <property type="entry name" value="PRK13764.1"/>
    <property type="match status" value="1"/>
</dbReference>
<evidence type="ECO:0000256" key="1">
    <source>
        <dbReference type="ARBA" id="ARBA00007958"/>
    </source>
</evidence>
<dbReference type="SFLD" id="SFLDG01135">
    <property type="entry name" value="C1.5.6:_HAD__Beta-PGM__Phospha"/>
    <property type="match status" value="1"/>
</dbReference>
<evidence type="ECO:0000256" key="2">
    <source>
        <dbReference type="ARBA" id="ARBA00046345"/>
    </source>
</evidence>
<feature type="domain" description="AAA+ ATPase" evidence="5">
    <location>
        <begin position="476"/>
        <end position="611"/>
    </location>
</feature>
<dbReference type="InterPro" id="IPR036412">
    <property type="entry name" value="HAD-like_sf"/>
</dbReference>
<dbReference type="InterPro" id="IPR003593">
    <property type="entry name" value="AAA+_ATPase"/>
</dbReference>
<evidence type="ECO:0000313" key="7">
    <source>
        <dbReference type="EMBL" id="HGN91118.1"/>
    </source>
</evidence>
<dbReference type="InterPro" id="IPR009019">
    <property type="entry name" value="KH_sf_prok-type"/>
</dbReference>
<comment type="caution">
    <text evidence="7">The sequence shown here is derived from an EMBL/GenBank/DDBJ whole genome shotgun (WGS) entry which is preliminary data.</text>
</comment>
<dbReference type="Gene3D" id="3.40.50.300">
    <property type="entry name" value="P-loop containing nucleotide triphosphate hydrolases"/>
    <property type="match status" value="1"/>
</dbReference>
<dbReference type="PROSITE" id="PS50084">
    <property type="entry name" value="KH_TYPE_1"/>
    <property type="match status" value="1"/>
</dbReference>
<dbReference type="SMART" id="SM00322">
    <property type="entry name" value="KH"/>
    <property type="match status" value="1"/>
</dbReference>
<evidence type="ECO:0000259" key="4">
    <source>
        <dbReference type="SMART" id="SM00322"/>
    </source>
</evidence>
<dbReference type="NCBIfam" id="TIGR01509">
    <property type="entry name" value="HAD-SF-IA-v3"/>
    <property type="match status" value="1"/>
</dbReference>
<dbReference type="EMBL" id="DTAD01000090">
    <property type="protein sequence ID" value="HGN91118.1"/>
    <property type="molecule type" value="Genomic_DNA"/>
</dbReference>
<protein>
    <submittedName>
        <fullName evidence="7">HAD family hydrolase</fullName>
    </submittedName>
</protein>
<dbReference type="InterPro" id="IPR029060">
    <property type="entry name" value="PIN-like_dom_sf"/>
</dbReference>
<dbReference type="Gene3D" id="1.10.150.240">
    <property type="entry name" value="Putative phosphatase, domain 2"/>
    <property type="match status" value="1"/>
</dbReference>
<comment type="similarity">
    <text evidence="1">Belongs to the HAD-like hydrolase superfamily.</text>
</comment>
<dbReference type="SUPFAM" id="SSF54814">
    <property type="entry name" value="Prokaryotic type KH domain (KH-domain type II)"/>
    <property type="match status" value="1"/>
</dbReference>
<dbReference type="InterPro" id="IPR023198">
    <property type="entry name" value="PGP-like_dom2"/>
</dbReference>
<sequence length="819" mass="91519">MTLSSSIVVMDLDGTLIKMKFDIFQAKKRAAEAAKQHGLELRENESIQDFFDRAAHLLPPHEFTKLREEIQNILRIEDRKSAEQAEATPGIAEVLEKLRTLGFKLVVATNSHREAVEEALKKTGLAKYFEHVYTRDDVEKMKPRPDILLKIAEDMKAPISSIVYVGDSVNDLRAAREAGARFIAVTWGLHGAEKFMENGATEIVHNPSELLNHLGVHLTKVVPDTSTIINGTLTQLVEQGLLDGCEVILPAAAIDELQAQASQKREPGFVGLNELKKVRSIAEQHRLSIRIVGERPSLEDIKLARKGRIDAIIREAAKRENAVLITSDYVQSLVAEAEGVQVRYFPPKELPTQLSFEKHFTEDTLSLHFKEGVPLMAKRGKPGQFQLVKIGEQPLTAEELNNLIKEVTEYARVKPEANIEIVRAGAFVAQIGNYRIAVARPPFSNGLEVTIVRPIVKLRIEDYKLPPKLLERLEKKAEGILIAGPPGSGKSTFAASLAEFYSRMGKIVKTLESPRDLQVGPEITQYGPLEGDFEKTAEILLLVRPDYTVFDEIRRDRDFQVFSDMRLAGIGMIGVVHASEAVSAIQRFIGRVELGMVPHIIDTVIFLDAGRIAKVYNLSMTVRVPTGMSEEDLSRPLVEVRDFLTDELEYEIYTFGEENVIIPVKKLHDEVRSETRELREKIVEVLRAFDEDVEVDMVSRKRAIVKVDREVLPKIIGRRGENIARLEKELGVSLDVEPRIASIGVEVPFEVRESGNSLRLELGEKMAGKTVAIYAGDKFLFSATVSRKGVVTVRKNSEHGRALVRAIYADIPVKILQTG</sequence>
<organism evidence="7">
    <name type="scientific">Caldiarchaeum subterraneum</name>
    <dbReference type="NCBI Taxonomy" id="311458"/>
    <lineage>
        <taxon>Archaea</taxon>
        <taxon>Nitrososphaerota</taxon>
        <taxon>Candidatus Caldarchaeales</taxon>
        <taxon>Candidatus Caldarchaeaceae</taxon>
        <taxon>Candidatus Caldarchaeum</taxon>
    </lineage>
</organism>
<dbReference type="Gene3D" id="3.40.50.1000">
    <property type="entry name" value="HAD superfamily/HAD-like"/>
    <property type="match status" value="1"/>
</dbReference>
<dbReference type="SUPFAM" id="SSF56784">
    <property type="entry name" value="HAD-like"/>
    <property type="match status" value="1"/>
</dbReference>
<dbReference type="InterPro" id="IPR006439">
    <property type="entry name" value="HAD-SF_hydro_IA"/>
</dbReference>
<evidence type="ECO:0000259" key="6">
    <source>
        <dbReference type="SMART" id="SM00670"/>
    </source>
</evidence>
<keyword evidence="7" id="KW-0378">Hydrolase</keyword>
<proteinExistence type="inferred from homology"/>
<name>A0A7C4E2J8_CALS0</name>
<dbReference type="Pfam" id="PF01850">
    <property type="entry name" value="PIN"/>
    <property type="match status" value="1"/>
</dbReference>
<dbReference type="Pfam" id="PF13419">
    <property type="entry name" value="HAD_2"/>
    <property type="match status" value="1"/>
</dbReference>
<dbReference type="SMART" id="SM00670">
    <property type="entry name" value="PINc"/>
    <property type="match status" value="1"/>
</dbReference>
<dbReference type="InterPro" id="IPR001482">
    <property type="entry name" value="T2SS/T4SS_dom"/>
</dbReference>
<dbReference type="AlphaFoldDB" id="A0A7C4E2J8"/>